<dbReference type="RefSeq" id="WP_207320858.1">
    <property type="nucleotide sequence ID" value="NZ_CP071501.1"/>
</dbReference>
<sequence>MLNRQIRKFSAPIAVLMMLGLGSTAANAAEVSSTDLLSAVEQTVSANTQEALKAFATELQLQLQAEVANTWYEMVEAAPQSDEQADSTDTQLTQAKE</sequence>
<feature type="compositionally biased region" description="Polar residues" evidence="1">
    <location>
        <begin position="87"/>
        <end position="97"/>
    </location>
</feature>
<accession>A0A974XJG3</accession>
<evidence type="ECO:0000313" key="4">
    <source>
        <dbReference type="Proteomes" id="UP000663281"/>
    </source>
</evidence>
<organism evidence="3 4">
    <name type="scientific">Shewanella cyperi</name>
    <dbReference type="NCBI Taxonomy" id="2814292"/>
    <lineage>
        <taxon>Bacteria</taxon>
        <taxon>Pseudomonadati</taxon>
        <taxon>Pseudomonadota</taxon>
        <taxon>Gammaproteobacteria</taxon>
        <taxon>Alteromonadales</taxon>
        <taxon>Shewanellaceae</taxon>
        <taxon>Shewanella</taxon>
    </lineage>
</organism>
<gene>
    <name evidence="3" type="ORF">JYB88_15140</name>
</gene>
<feature type="chain" id="PRO_5037593628" evidence="2">
    <location>
        <begin position="29"/>
        <end position="97"/>
    </location>
</feature>
<dbReference type="KEGG" id="scyp:JYB88_15140"/>
<feature type="region of interest" description="Disordered" evidence="1">
    <location>
        <begin position="77"/>
        <end position="97"/>
    </location>
</feature>
<evidence type="ECO:0000313" key="3">
    <source>
        <dbReference type="EMBL" id="QSX29515.1"/>
    </source>
</evidence>
<keyword evidence="4" id="KW-1185">Reference proteome</keyword>
<dbReference type="Proteomes" id="UP000663281">
    <property type="component" value="Chromosome"/>
</dbReference>
<keyword evidence="2" id="KW-0732">Signal</keyword>
<reference evidence="3 4" key="1">
    <citation type="submission" date="2021-03" db="EMBL/GenBank/DDBJ databases">
        <title>Novel species identification of genus Shewanella.</title>
        <authorList>
            <person name="Liu G."/>
            <person name="Zhang Q."/>
        </authorList>
    </citation>
    <scope>NUCLEOTIDE SEQUENCE [LARGE SCALE GENOMIC DNA]</scope>
    <source>
        <strain evidence="3 4">FJAT-53726</strain>
    </source>
</reference>
<proteinExistence type="predicted"/>
<dbReference type="EMBL" id="CP071504">
    <property type="protein sequence ID" value="QSX29515.1"/>
    <property type="molecule type" value="Genomic_DNA"/>
</dbReference>
<evidence type="ECO:0000256" key="2">
    <source>
        <dbReference type="SAM" id="SignalP"/>
    </source>
</evidence>
<dbReference type="AlphaFoldDB" id="A0A974XJG3"/>
<name>A0A974XJG3_9GAMM</name>
<evidence type="ECO:0000256" key="1">
    <source>
        <dbReference type="SAM" id="MobiDB-lite"/>
    </source>
</evidence>
<feature type="signal peptide" evidence="2">
    <location>
        <begin position="1"/>
        <end position="28"/>
    </location>
</feature>
<protein>
    <submittedName>
        <fullName evidence="3">Uncharacterized protein</fullName>
    </submittedName>
</protein>